<organism evidence="3 4">
    <name type="scientific">Leucobacter luti</name>
    <dbReference type="NCBI Taxonomy" id="340320"/>
    <lineage>
        <taxon>Bacteria</taxon>
        <taxon>Bacillati</taxon>
        <taxon>Actinomycetota</taxon>
        <taxon>Actinomycetes</taxon>
        <taxon>Micrococcales</taxon>
        <taxon>Microbacteriaceae</taxon>
        <taxon>Leucobacter</taxon>
    </lineage>
</organism>
<evidence type="ECO:0000313" key="3">
    <source>
        <dbReference type="EMBL" id="TDP91636.1"/>
    </source>
</evidence>
<feature type="region of interest" description="Disordered" evidence="1">
    <location>
        <begin position="28"/>
        <end position="54"/>
    </location>
</feature>
<dbReference type="Proteomes" id="UP000295601">
    <property type="component" value="Unassembled WGS sequence"/>
</dbReference>
<feature type="signal peptide" evidence="2">
    <location>
        <begin position="1"/>
        <end position="27"/>
    </location>
</feature>
<evidence type="ECO:0000256" key="2">
    <source>
        <dbReference type="SAM" id="SignalP"/>
    </source>
</evidence>
<dbReference type="EMBL" id="SNYA01000005">
    <property type="protein sequence ID" value="TDP91636.1"/>
    <property type="molecule type" value="Genomic_DNA"/>
</dbReference>
<feature type="chain" id="PRO_5038539349" evidence="2">
    <location>
        <begin position="28"/>
        <end position="423"/>
    </location>
</feature>
<protein>
    <submittedName>
        <fullName evidence="3">YD repeat-containing protein</fullName>
    </submittedName>
</protein>
<dbReference type="RefSeq" id="WP_133617059.1">
    <property type="nucleotide sequence ID" value="NZ_SNYA01000005.1"/>
</dbReference>
<dbReference type="SUPFAM" id="SSF75011">
    <property type="entry name" value="3-carboxy-cis,cis-mucoante lactonizing enzyme"/>
    <property type="match status" value="1"/>
</dbReference>
<dbReference type="OrthoDB" id="60524at2"/>
<keyword evidence="2" id="KW-0732">Signal</keyword>
<evidence type="ECO:0000313" key="4">
    <source>
        <dbReference type="Proteomes" id="UP000295601"/>
    </source>
</evidence>
<reference evidence="3 4" key="1">
    <citation type="submission" date="2019-03" db="EMBL/GenBank/DDBJ databases">
        <title>Genomic analyses of the natural microbiome of Caenorhabditis elegans.</title>
        <authorList>
            <person name="Samuel B."/>
        </authorList>
    </citation>
    <scope>NUCLEOTIDE SEQUENCE [LARGE SCALE GENOMIC DNA]</scope>
    <source>
        <strain evidence="3 4">JUb18</strain>
    </source>
</reference>
<keyword evidence="4" id="KW-1185">Reference proteome</keyword>
<proteinExistence type="predicted"/>
<accession>A0A4R6RZB8</accession>
<name>A0A4R6RZB8_9MICO</name>
<gene>
    <name evidence="3" type="ORF">EDF62_2255</name>
</gene>
<evidence type="ECO:0000256" key="1">
    <source>
        <dbReference type="SAM" id="MobiDB-lite"/>
    </source>
</evidence>
<comment type="caution">
    <text evidence="3">The sequence shown here is derived from an EMBL/GenBank/DDBJ whole genome shotgun (WGS) entry which is preliminary data.</text>
</comment>
<sequence>MNPLRPIAASCGLILTLSIVACTPPGAQPPNADDLTSSSAAESKPGHGAVAGASEESEAQLQLLTVDTTGRVGLLDLLDSSEREIAHITAPAHLSSDGRYGFAAHAAGVEIVDSGVWTWDHGDHSHYYRSEPGFLGSVAGEGIATVIGGPLSTAGGTGVFFPTSGDAVLLDNAALAHGSVEELFRVRVSPHSGLIAPFADGAVVSETDASGHPSTLRYISADGSASDHTTACDHPHSALHTRAGLVVICTGGAVVGTTASDGTPEFDFVASPVQGAVLPTMSGRKGRPVLAGPSPDTGITLFDSRARTWDSIQSEFQFIAAGAVDDAESHVVAVDTTGRVHVFRDGRAIAVTTPLLTATDLTASTHRGEFEVASIALSLDANRAYLASPERATVTEIDFADNARISREFQPKIVPAAFAETGR</sequence>
<dbReference type="AlphaFoldDB" id="A0A4R6RZB8"/>
<dbReference type="PROSITE" id="PS51257">
    <property type="entry name" value="PROKAR_LIPOPROTEIN"/>
    <property type="match status" value="1"/>
</dbReference>